<dbReference type="Gene3D" id="2.40.50.140">
    <property type="entry name" value="Nucleic acid-binding proteins"/>
    <property type="match status" value="2"/>
</dbReference>
<dbReference type="CDD" id="cd05794">
    <property type="entry name" value="S1_EF-P_repeat_2"/>
    <property type="match status" value="1"/>
</dbReference>
<dbReference type="InterPro" id="IPR011768">
    <property type="entry name" value="Transl_elongation_fac_P"/>
</dbReference>
<evidence type="ECO:0000256" key="4">
    <source>
        <dbReference type="ARBA" id="ARBA00022490"/>
    </source>
</evidence>
<dbReference type="SUPFAM" id="SSF50249">
    <property type="entry name" value="Nucleic acid-binding proteins"/>
    <property type="match status" value="2"/>
</dbReference>
<evidence type="ECO:0000256" key="8">
    <source>
        <dbReference type="NCBIfam" id="TIGR00038"/>
    </source>
</evidence>
<evidence type="ECO:0000313" key="12">
    <source>
        <dbReference type="EMBL" id="APJ03725.1"/>
    </source>
</evidence>
<dbReference type="PIRSF" id="PIRSF005901">
    <property type="entry name" value="EF-P"/>
    <property type="match status" value="1"/>
</dbReference>
<dbReference type="GO" id="GO:0003746">
    <property type="term" value="F:translation elongation factor activity"/>
    <property type="evidence" value="ECO:0007669"/>
    <property type="project" value="UniProtKB-UniRule"/>
</dbReference>
<dbReference type="InterPro" id="IPR013185">
    <property type="entry name" value="Transl_elong_KOW-like"/>
</dbReference>
<dbReference type="NCBIfam" id="NF001810">
    <property type="entry name" value="PRK00529.1"/>
    <property type="match status" value="1"/>
</dbReference>
<dbReference type="GO" id="GO:0005829">
    <property type="term" value="C:cytosol"/>
    <property type="evidence" value="ECO:0007669"/>
    <property type="project" value="UniProtKB-ARBA"/>
</dbReference>
<comment type="subcellular location">
    <subcellularLocation>
        <location evidence="1 7">Cytoplasm</location>
    </subcellularLocation>
</comment>
<protein>
    <recommendedName>
        <fullName evidence="7 8">Elongation factor P</fullName>
        <shortName evidence="7">EF-P</shortName>
    </recommendedName>
</protein>
<dbReference type="InterPro" id="IPR012340">
    <property type="entry name" value="NA-bd_OB-fold"/>
</dbReference>
<keyword evidence="4 7" id="KW-0963">Cytoplasm</keyword>
<dbReference type="SMART" id="SM00841">
    <property type="entry name" value="Elong-fact-P_C"/>
    <property type="match status" value="1"/>
</dbReference>
<dbReference type="InterPro" id="IPR008991">
    <property type="entry name" value="Translation_prot_SH3-like_sf"/>
</dbReference>
<dbReference type="PROSITE" id="PS01275">
    <property type="entry name" value="EFP"/>
    <property type="match status" value="1"/>
</dbReference>
<dbReference type="OrthoDB" id="5291999at2"/>
<dbReference type="FunFam" id="2.40.50.140:FF:000009">
    <property type="entry name" value="Elongation factor P"/>
    <property type="match status" value="1"/>
</dbReference>
<dbReference type="NCBIfam" id="TIGR00038">
    <property type="entry name" value="efp"/>
    <property type="match status" value="1"/>
</dbReference>
<evidence type="ECO:0000259" key="11">
    <source>
        <dbReference type="SMART" id="SM01185"/>
    </source>
</evidence>
<dbReference type="EMBL" id="CP017834">
    <property type="protein sequence ID" value="APJ03725.1"/>
    <property type="molecule type" value="Genomic_DNA"/>
</dbReference>
<organism evidence="12 13">
    <name type="scientific">Silvanigrella aquatica</name>
    <dbReference type="NCBI Taxonomy" id="1915309"/>
    <lineage>
        <taxon>Bacteria</taxon>
        <taxon>Pseudomonadati</taxon>
        <taxon>Bdellovibrionota</taxon>
        <taxon>Oligoflexia</taxon>
        <taxon>Silvanigrellales</taxon>
        <taxon>Silvanigrellaceae</taxon>
        <taxon>Silvanigrella</taxon>
    </lineage>
</organism>
<dbReference type="FunFam" id="2.30.30.30:FF:000003">
    <property type="entry name" value="Elongation factor P"/>
    <property type="match status" value="1"/>
</dbReference>
<dbReference type="KEGG" id="saqi:AXG55_07320"/>
<keyword evidence="13" id="KW-1185">Reference proteome</keyword>
<dbReference type="Proteomes" id="UP000184731">
    <property type="component" value="Chromosome"/>
</dbReference>
<dbReference type="PANTHER" id="PTHR30053:SF12">
    <property type="entry name" value="ELONGATION FACTOR P (EF-P) FAMILY PROTEIN"/>
    <property type="match status" value="1"/>
</dbReference>
<feature type="domain" description="Elongation factor P C-terminal" evidence="10">
    <location>
        <begin position="132"/>
        <end position="187"/>
    </location>
</feature>
<comment type="function">
    <text evidence="7">Involved in peptide bond synthesis. Stimulates efficient translation and peptide-bond synthesis on native or reconstituted 70S ribosomes in vitro. Probably functions indirectly by altering the affinity of the ribosome for aminoacyl-tRNA, thus increasing their reactivity as acceptors for peptidyl transferase.</text>
</comment>
<gene>
    <name evidence="7" type="primary">efp</name>
    <name evidence="12" type="ORF">AXG55_07320</name>
</gene>
<dbReference type="Gene3D" id="2.30.30.30">
    <property type="match status" value="1"/>
</dbReference>
<dbReference type="HAMAP" id="MF_00141">
    <property type="entry name" value="EF_P"/>
    <property type="match status" value="1"/>
</dbReference>
<evidence type="ECO:0000259" key="10">
    <source>
        <dbReference type="SMART" id="SM00841"/>
    </source>
</evidence>
<dbReference type="PANTHER" id="PTHR30053">
    <property type="entry name" value="ELONGATION FACTOR P"/>
    <property type="match status" value="1"/>
</dbReference>
<comment type="similarity">
    <text evidence="3 7 9">Belongs to the elongation factor P family.</text>
</comment>
<dbReference type="Pfam" id="PF09285">
    <property type="entry name" value="Elong-fact-P_C"/>
    <property type="match status" value="1"/>
</dbReference>
<reference evidence="12 13" key="1">
    <citation type="submission" date="2016-10" db="EMBL/GenBank/DDBJ databases">
        <title>Silvanigrella aquatica sp. nov., isolated from a freshwater lake located in the Black Forest, Germany, description of Silvanigrellaceae fam. nov., Silvanigrellales ord. nov., reclassification of the order Bdellovibrionales in the class Oligoflexia, reclassification of the families Bacteriovoracaceae and Halobacteriovoraceae in the new order Bacteriovoracales ord. nov., and reclassification of the family Pseudobacteriovoracaceae in the order Oligoflexiales.</title>
        <authorList>
            <person name="Hahn M.W."/>
            <person name="Schmidt J."/>
            <person name="Koll U."/>
            <person name="Rohde M."/>
            <person name="Verbag S."/>
            <person name="Pitt A."/>
            <person name="Nakai R."/>
            <person name="Naganuma T."/>
            <person name="Lang E."/>
        </authorList>
    </citation>
    <scope>NUCLEOTIDE SEQUENCE [LARGE SCALE GENOMIC DNA]</scope>
    <source>
        <strain evidence="12 13">MWH-Nonnen-W8red</strain>
    </source>
</reference>
<comment type="pathway">
    <text evidence="2 7">Protein biosynthesis; polypeptide chain elongation.</text>
</comment>
<evidence type="ECO:0000256" key="6">
    <source>
        <dbReference type="ARBA" id="ARBA00022917"/>
    </source>
</evidence>
<keyword evidence="6 7" id="KW-0648">Protein biosynthesis</keyword>
<evidence type="ECO:0000256" key="1">
    <source>
        <dbReference type="ARBA" id="ARBA00004496"/>
    </source>
</evidence>
<dbReference type="InterPro" id="IPR014722">
    <property type="entry name" value="Rib_uL2_dom2"/>
</dbReference>
<feature type="domain" description="Translation elongation factor P/YeiP central" evidence="11">
    <location>
        <begin position="70"/>
        <end position="124"/>
    </location>
</feature>
<dbReference type="InterPro" id="IPR015365">
    <property type="entry name" value="Elong-fact-P_C"/>
</dbReference>
<dbReference type="CDD" id="cd04470">
    <property type="entry name" value="S1_EF-P_repeat_1"/>
    <property type="match status" value="1"/>
</dbReference>
<dbReference type="Pfam" id="PF01132">
    <property type="entry name" value="EFP"/>
    <property type="match status" value="1"/>
</dbReference>
<dbReference type="GO" id="GO:0043043">
    <property type="term" value="P:peptide biosynthetic process"/>
    <property type="evidence" value="ECO:0007669"/>
    <property type="project" value="InterPro"/>
</dbReference>
<name>A0A1L4D0J8_9BACT</name>
<evidence type="ECO:0000256" key="2">
    <source>
        <dbReference type="ARBA" id="ARBA00004815"/>
    </source>
</evidence>
<dbReference type="InterPro" id="IPR020599">
    <property type="entry name" value="Transl_elong_fac_P/YeiP"/>
</dbReference>
<dbReference type="Pfam" id="PF08207">
    <property type="entry name" value="EFP_N"/>
    <property type="match status" value="1"/>
</dbReference>
<evidence type="ECO:0000256" key="7">
    <source>
        <dbReference type="HAMAP-Rule" id="MF_00141"/>
    </source>
</evidence>
<evidence type="ECO:0000256" key="5">
    <source>
        <dbReference type="ARBA" id="ARBA00022768"/>
    </source>
</evidence>
<dbReference type="InterPro" id="IPR001059">
    <property type="entry name" value="Transl_elong_P/YeiP_cen"/>
</dbReference>
<evidence type="ECO:0000313" key="13">
    <source>
        <dbReference type="Proteomes" id="UP000184731"/>
    </source>
</evidence>
<dbReference type="SUPFAM" id="SSF50104">
    <property type="entry name" value="Translation proteins SH3-like domain"/>
    <property type="match status" value="1"/>
</dbReference>
<keyword evidence="5 7" id="KW-0251">Elongation factor</keyword>
<proteinExistence type="inferred from homology"/>
<dbReference type="UniPathway" id="UPA00345"/>
<evidence type="ECO:0000256" key="3">
    <source>
        <dbReference type="ARBA" id="ARBA00009479"/>
    </source>
</evidence>
<accession>A0A1L4D0J8</accession>
<dbReference type="STRING" id="1915309.AXG55_07320"/>
<sequence length="191" mass="21508">MSSMYDTREFRRGLKVLMSNDPWIIVDFQHVNPGKGAAFTRTKFKNLRTGQVVEHNIKSGDKLEKPDVEERNMQFLYNDADGYNFMDTANFEQISLTNLEVGETKNYLVENSVIKVVFFNGKPIGVETETFVELKVVETAPGVRGDTATGGSKPAKLETGLVVSVPFHINEGDVLRIDTREAVYVDRVSRK</sequence>
<evidence type="ECO:0000256" key="9">
    <source>
        <dbReference type="RuleBase" id="RU004389"/>
    </source>
</evidence>
<dbReference type="InterPro" id="IPR013852">
    <property type="entry name" value="Transl_elong_P/YeiP_CS"/>
</dbReference>
<dbReference type="SMART" id="SM01185">
    <property type="entry name" value="EFP"/>
    <property type="match status" value="1"/>
</dbReference>
<dbReference type="FunFam" id="2.40.50.140:FF:000004">
    <property type="entry name" value="Elongation factor P"/>
    <property type="match status" value="1"/>
</dbReference>
<dbReference type="AlphaFoldDB" id="A0A1L4D0J8"/>